<name>A0A1L4D1L4_9BACT</name>
<dbReference type="AlphaFoldDB" id="A0A1L4D1L4"/>
<sequence length="385" mass="42289">MYNASASYEENYIKGPDARFLVENKFPKIIYKEKPRYEFLGIPLHIPFGVAAGPLLNSSYVKAALHAGFCLPVYKTVRSRVWPCNKWPNILAIHADSSSLFAEINNEVIGIPFKKEDYLNKKISISNSFGVPSQSEDRWNADFQSLKTWNDMPGYNVVLSFQASRENNLTTKETKIAFYNDIEKVVKLSAECLNNTGFSIIEMNLSCPNEVHSPLYKDLPSAIESVKCARRVLNELNANIKLVAKIGVLSAKETNMFLSESVGFLDAISAINTVSANIRNPEGQMALGGSLSGGICGSLIFEQGLSMVSLIAETRTKLGIQKKEMGIVGVGGVVSAKEFQAYLQAGADVVQAATGMMWNLNLASEIAQALQVPFDKRLEDPSHDS</sequence>
<gene>
    <name evidence="8" type="ORF">AXG55_09275</name>
</gene>
<dbReference type="Pfam" id="PF01180">
    <property type="entry name" value="DHO_dh"/>
    <property type="match status" value="1"/>
</dbReference>
<evidence type="ECO:0000256" key="5">
    <source>
        <dbReference type="ARBA" id="ARBA00022975"/>
    </source>
</evidence>
<evidence type="ECO:0000313" key="8">
    <source>
        <dbReference type="EMBL" id="APJ04087.1"/>
    </source>
</evidence>
<dbReference type="STRING" id="1915309.AXG55_09275"/>
<keyword evidence="9" id="KW-1185">Reference proteome</keyword>
<dbReference type="InterPro" id="IPR005720">
    <property type="entry name" value="Dihydroorotate_DH_cat"/>
</dbReference>
<dbReference type="Proteomes" id="UP000184731">
    <property type="component" value="Chromosome"/>
</dbReference>
<organism evidence="8 9">
    <name type="scientific">Silvanigrella aquatica</name>
    <dbReference type="NCBI Taxonomy" id="1915309"/>
    <lineage>
        <taxon>Bacteria</taxon>
        <taxon>Pseudomonadati</taxon>
        <taxon>Bdellovibrionota</taxon>
        <taxon>Oligoflexia</taxon>
        <taxon>Silvanigrellales</taxon>
        <taxon>Silvanigrellaceae</taxon>
        <taxon>Silvanigrella</taxon>
    </lineage>
</organism>
<protein>
    <recommendedName>
        <fullName evidence="7">Dihydroorotate dehydrogenase catalytic domain-containing protein</fullName>
    </recommendedName>
</protein>
<evidence type="ECO:0000256" key="6">
    <source>
        <dbReference type="ARBA" id="ARBA00023002"/>
    </source>
</evidence>
<evidence type="ECO:0000256" key="2">
    <source>
        <dbReference type="ARBA" id="ARBA00004725"/>
    </source>
</evidence>
<comment type="pathway">
    <text evidence="2">Pyrimidine metabolism; UMP biosynthesis via de novo pathway.</text>
</comment>
<dbReference type="SUPFAM" id="SSF51395">
    <property type="entry name" value="FMN-linked oxidoreductases"/>
    <property type="match status" value="1"/>
</dbReference>
<feature type="domain" description="Dihydroorotate dehydrogenase catalytic" evidence="7">
    <location>
        <begin position="132"/>
        <end position="370"/>
    </location>
</feature>
<dbReference type="EMBL" id="CP017834">
    <property type="protein sequence ID" value="APJ04087.1"/>
    <property type="molecule type" value="Genomic_DNA"/>
</dbReference>
<comment type="cofactor">
    <cofactor evidence="1">
        <name>FMN</name>
        <dbReference type="ChEBI" id="CHEBI:58210"/>
    </cofactor>
</comment>
<evidence type="ECO:0000259" key="7">
    <source>
        <dbReference type="Pfam" id="PF01180"/>
    </source>
</evidence>
<evidence type="ECO:0000256" key="4">
    <source>
        <dbReference type="ARBA" id="ARBA00022643"/>
    </source>
</evidence>
<dbReference type="Gene3D" id="3.20.20.70">
    <property type="entry name" value="Aldolase class I"/>
    <property type="match status" value="1"/>
</dbReference>
<dbReference type="PANTHER" id="PTHR48109">
    <property type="entry name" value="DIHYDROOROTATE DEHYDROGENASE (QUINONE), MITOCHONDRIAL-RELATED"/>
    <property type="match status" value="1"/>
</dbReference>
<dbReference type="InterPro" id="IPR050074">
    <property type="entry name" value="DHO_dehydrogenase"/>
</dbReference>
<evidence type="ECO:0000256" key="3">
    <source>
        <dbReference type="ARBA" id="ARBA00022630"/>
    </source>
</evidence>
<evidence type="ECO:0000313" key="9">
    <source>
        <dbReference type="Proteomes" id="UP000184731"/>
    </source>
</evidence>
<proteinExistence type="predicted"/>
<evidence type="ECO:0000256" key="1">
    <source>
        <dbReference type="ARBA" id="ARBA00001917"/>
    </source>
</evidence>
<dbReference type="OrthoDB" id="9794954at2"/>
<dbReference type="GO" id="GO:0005737">
    <property type="term" value="C:cytoplasm"/>
    <property type="evidence" value="ECO:0007669"/>
    <property type="project" value="InterPro"/>
</dbReference>
<keyword evidence="6" id="KW-0560">Oxidoreductase</keyword>
<dbReference type="KEGG" id="saqi:AXG55_09275"/>
<dbReference type="RefSeq" id="WP_148697837.1">
    <property type="nucleotide sequence ID" value="NZ_CP017834.1"/>
</dbReference>
<dbReference type="GO" id="GO:0004152">
    <property type="term" value="F:dihydroorotate dehydrogenase activity"/>
    <property type="evidence" value="ECO:0007669"/>
    <property type="project" value="TreeGrafter"/>
</dbReference>
<dbReference type="InterPro" id="IPR013785">
    <property type="entry name" value="Aldolase_TIM"/>
</dbReference>
<keyword evidence="3" id="KW-0285">Flavoprotein</keyword>
<reference evidence="8 9" key="1">
    <citation type="submission" date="2016-10" db="EMBL/GenBank/DDBJ databases">
        <title>Silvanigrella aquatica sp. nov., isolated from a freshwater lake located in the Black Forest, Germany, description of Silvanigrellaceae fam. nov., Silvanigrellales ord. nov., reclassification of the order Bdellovibrionales in the class Oligoflexia, reclassification of the families Bacteriovoracaceae and Halobacteriovoraceae in the new order Bacteriovoracales ord. nov., and reclassification of the family Pseudobacteriovoracaceae in the order Oligoflexiales.</title>
        <authorList>
            <person name="Hahn M.W."/>
            <person name="Schmidt J."/>
            <person name="Koll U."/>
            <person name="Rohde M."/>
            <person name="Verbag S."/>
            <person name="Pitt A."/>
            <person name="Nakai R."/>
            <person name="Naganuma T."/>
            <person name="Lang E."/>
        </authorList>
    </citation>
    <scope>NUCLEOTIDE SEQUENCE [LARGE SCALE GENOMIC DNA]</scope>
    <source>
        <strain evidence="8 9">MWH-Nonnen-W8red</strain>
    </source>
</reference>
<keyword evidence="4" id="KW-0288">FMN</keyword>
<keyword evidence="5" id="KW-0665">Pyrimidine biosynthesis</keyword>
<dbReference type="PANTHER" id="PTHR48109:SF1">
    <property type="entry name" value="DIHYDROOROTATE DEHYDROGENASE (FUMARATE)"/>
    <property type="match status" value="1"/>
</dbReference>
<accession>A0A1L4D1L4</accession>
<dbReference type="GO" id="GO:0006221">
    <property type="term" value="P:pyrimidine nucleotide biosynthetic process"/>
    <property type="evidence" value="ECO:0007669"/>
    <property type="project" value="UniProtKB-KW"/>
</dbReference>
<dbReference type="GO" id="GO:0006207">
    <property type="term" value="P:'de novo' pyrimidine nucleobase biosynthetic process"/>
    <property type="evidence" value="ECO:0007669"/>
    <property type="project" value="TreeGrafter"/>
</dbReference>